<evidence type="ECO:0000256" key="9">
    <source>
        <dbReference type="SAM" id="MobiDB-lite"/>
    </source>
</evidence>
<accession>A0A163ITL3</accession>
<evidence type="ECO:0000256" key="2">
    <source>
        <dbReference type="ARBA" id="ARBA00023015"/>
    </source>
</evidence>
<dbReference type="OMA" id="SIDSHRM"/>
<dbReference type="STRING" id="4829.A0A163ITL3"/>
<comment type="similarity">
    <text evidence="7">Belongs to the TALE/TGIF homeobox family.</text>
</comment>
<evidence type="ECO:0000256" key="5">
    <source>
        <dbReference type="ARBA" id="ARBA00023163"/>
    </source>
</evidence>
<dbReference type="PANTHER" id="PTHR11850">
    <property type="entry name" value="HOMEOBOX PROTEIN TRANSCRIPTION FACTORS"/>
    <property type="match status" value="1"/>
</dbReference>
<protein>
    <recommendedName>
        <fullName evidence="10">Homeobox domain-containing protein</fullName>
    </recommendedName>
</protein>
<dbReference type="OrthoDB" id="10056939at2759"/>
<gene>
    <name evidence="11" type="primary">ABSGL_00548.1 scaffold 832</name>
</gene>
<dbReference type="InterPro" id="IPR050224">
    <property type="entry name" value="TALE_homeobox"/>
</dbReference>
<organism evidence="11">
    <name type="scientific">Absidia glauca</name>
    <name type="common">Pin mould</name>
    <dbReference type="NCBI Taxonomy" id="4829"/>
    <lineage>
        <taxon>Eukaryota</taxon>
        <taxon>Fungi</taxon>
        <taxon>Fungi incertae sedis</taxon>
        <taxon>Mucoromycota</taxon>
        <taxon>Mucoromycotina</taxon>
        <taxon>Mucoromycetes</taxon>
        <taxon>Mucorales</taxon>
        <taxon>Cunninghamellaceae</taxon>
        <taxon>Absidia</taxon>
    </lineage>
</organism>
<keyword evidence="3 8" id="KW-0238">DNA-binding</keyword>
<evidence type="ECO:0000313" key="12">
    <source>
        <dbReference type="Proteomes" id="UP000078561"/>
    </source>
</evidence>
<keyword evidence="12" id="KW-1185">Reference proteome</keyword>
<keyword evidence="4 8" id="KW-0371">Homeobox</keyword>
<evidence type="ECO:0000259" key="10">
    <source>
        <dbReference type="PROSITE" id="PS50071"/>
    </source>
</evidence>
<dbReference type="PROSITE" id="PS50071">
    <property type="entry name" value="HOMEOBOX_2"/>
    <property type="match status" value="1"/>
</dbReference>
<keyword evidence="2" id="KW-0805">Transcription regulation</keyword>
<name>A0A163ITL3_ABSGL</name>
<dbReference type="InterPro" id="IPR009057">
    <property type="entry name" value="Homeodomain-like_sf"/>
</dbReference>
<feature type="domain" description="Homeobox" evidence="10">
    <location>
        <begin position="126"/>
        <end position="185"/>
    </location>
</feature>
<dbReference type="Pfam" id="PF05920">
    <property type="entry name" value="Homeobox_KN"/>
    <property type="match status" value="1"/>
</dbReference>
<dbReference type="InterPro" id="IPR008422">
    <property type="entry name" value="KN_HD"/>
</dbReference>
<dbReference type="GO" id="GO:0003677">
    <property type="term" value="F:DNA binding"/>
    <property type="evidence" value="ECO:0007669"/>
    <property type="project" value="UniProtKB-UniRule"/>
</dbReference>
<dbReference type="Gene3D" id="1.10.10.60">
    <property type="entry name" value="Homeodomain-like"/>
    <property type="match status" value="1"/>
</dbReference>
<dbReference type="GO" id="GO:0005634">
    <property type="term" value="C:nucleus"/>
    <property type="evidence" value="ECO:0007669"/>
    <property type="project" value="UniProtKB-SubCell"/>
</dbReference>
<evidence type="ECO:0000256" key="8">
    <source>
        <dbReference type="PROSITE-ProRule" id="PRU00108"/>
    </source>
</evidence>
<feature type="DNA-binding region" description="Homeobox" evidence="8">
    <location>
        <begin position="128"/>
        <end position="186"/>
    </location>
</feature>
<dbReference type="EMBL" id="LT550270">
    <property type="protein sequence ID" value="SAL95230.1"/>
    <property type="molecule type" value="Genomic_DNA"/>
</dbReference>
<dbReference type="AlphaFoldDB" id="A0A163ITL3"/>
<dbReference type="InterPro" id="IPR001356">
    <property type="entry name" value="HD"/>
</dbReference>
<sequence length="209" mass="23564">MTSRSDTSSPSSSSVTSLPQGRIFEPVILFHEHTFVKDGSHHLQHTSIPANDPHFVSLIEKHRRRMQQMLATNGKLWNSQVHHDDTMTLSPALPTSTLSTPLPSCSNRRRSLQDSRKLGLVTSHSTGTRKRRGNLPKAVTLVLRDWLADHKRHPYPTDEEKLLLSQQTNLTLSQVSNWFINARRRILLPMLEEDRSDGGTGAGGLTFLY</sequence>
<evidence type="ECO:0000256" key="7">
    <source>
        <dbReference type="ARBA" id="ARBA00038021"/>
    </source>
</evidence>
<evidence type="ECO:0000256" key="4">
    <source>
        <dbReference type="ARBA" id="ARBA00023155"/>
    </source>
</evidence>
<comment type="subcellular location">
    <subcellularLocation>
        <location evidence="1 8">Nucleus</location>
    </subcellularLocation>
</comment>
<evidence type="ECO:0000313" key="11">
    <source>
        <dbReference type="EMBL" id="SAL95230.1"/>
    </source>
</evidence>
<reference evidence="11" key="1">
    <citation type="submission" date="2016-04" db="EMBL/GenBank/DDBJ databases">
        <authorList>
            <person name="Evans L.H."/>
            <person name="Alamgir A."/>
            <person name="Owens N."/>
            <person name="Weber N.D."/>
            <person name="Virtaneva K."/>
            <person name="Barbian K."/>
            <person name="Babar A."/>
            <person name="Rosenke K."/>
        </authorList>
    </citation>
    <scope>NUCLEOTIDE SEQUENCE [LARGE SCALE GENOMIC DNA]</scope>
    <source>
        <strain evidence="11">CBS 101.48</strain>
    </source>
</reference>
<dbReference type="SMART" id="SM00389">
    <property type="entry name" value="HOX"/>
    <property type="match status" value="1"/>
</dbReference>
<evidence type="ECO:0000256" key="3">
    <source>
        <dbReference type="ARBA" id="ARBA00023125"/>
    </source>
</evidence>
<dbReference type="InParanoid" id="A0A163ITL3"/>
<keyword evidence="6 8" id="KW-0539">Nucleus</keyword>
<dbReference type="CDD" id="cd00086">
    <property type="entry name" value="homeodomain"/>
    <property type="match status" value="1"/>
</dbReference>
<dbReference type="SUPFAM" id="SSF46689">
    <property type="entry name" value="Homeodomain-like"/>
    <property type="match status" value="1"/>
</dbReference>
<keyword evidence="5" id="KW-0804">Transcription</keyword>
<dbReference type="FunFam" id="1.10.10.60:FF:000059">
    <property type="entry name" value="TGFB-induced factor homeobox 1"/>
    <property type="match status" value="1"/>
</dbReference>
<proteinExistence type="inferred from homology"/>
<feature type="region of interest" description="Disordered" evidence="9">
    <location>
        <begin position="95"/>
        <end position="114"/>
    </location>
</feature>
<dbReference type="GO" id="GO:0006355">
    <property type="term" value="P:regulation of DNA-templated transcription"/>
    <property type="evidence" value="ECO:0007669"/>
    <property type="project" value="InterPro"/>
</dbReference>
<dbReference type="Proteomes" id="UP000078561">
    <property type="component" value="Unassembled WGS sequence"/>
</dbReference>
<evidence type="ECO:0000256" key="6">
    <source>
        <dbReference type="ARBA" id="ARBA00023242"/>
    </source>
</evidence>
<feature type="compositionally biased region" description="Low complexity" evidence="9">
    <location>
        <begin position="95"/>
        <end position="104"/>
    </location>
</feature>
<evidence type="ECO:0000256" key="1">
    <source>
        <dbReference type="ARBA" id="ARBA00004123"/>
    </source>
</evidence>